<dbReference type="Gene3D" id="1.10.10.10">
    <property type="entry name" value="Winged helix-like DNA-binding domain superfamily/Winged helix DNA-binding domain"/>
    <property type="match status" value="1"/>
</dbReference>
<evidence type="ECO:0000259" key="1">
    <source>
        <dbReference type="Pfam" id="PF04492"/>
    </source>
</evidence>
<comment type="caution">
    <text evidence="2">The sequence shown here is derived from an EMBL/GenBank/DDBJ whole genome shotgun (WGS) entry which is preliminary data.</text>
</comment>
<dbReference type="InterPro" id="IPR006497">
    <property type="entry name" value="Phage_lambda_VrpO_N"/>
</dbReference>
<dbReference type="Pfam" id="PF04492">
    <property type="entry name" value="Phage_rep_O"/>
    <property type="match status" value="1"/>
</dbReference>
<dbReference type="EMBL" id="RZNY01000001">
    <property type="protein sequence ID" value="RUT48560.1"/>
    <property type="molecule type" value="Genomic_DNA"/>
</dbReference>
<gene>
    <name evidence="2" type="ORF">EJP82_01045</name>
</gene>
<feature type="domain" description="Bacteriophage lambda Replication protein O N-terminal" evidence="1">
    <location>
        <begin position="5"/>
        <end position="102"/>
    </location>
</feature>
<dbReference type="GO" id="GO:0006260">
    <property type="term" value="P:DNA replication"/>
    <property type="evidence" value="ECO:0007669"/>
    <property type="project" value="InterPro"/>
</dbReference>
<reference evidence="2 3" key="1">
    <citation type="submission" date="2018-12" db="EMBL/GenBank/DDBJ databases">
        <authorList>
            <person name="Sun L."/>
            <person name="Chen Z."/>
        </authorList>
    </citation>
    <scope>NUCLEOTIDE SEQUENCE [LARGE SCALE GENOMIC DNA]</scope>
    <source>
        <strain evidence="2 3">DSM 15890</strain>
    </source>
</reference>
<dbReference type="NCBIfam" id="TIGR01610">
    <property type="entry name" value="phage_O_Nterm"/>
    <property type="match status" value="1"/>
</dbReference>
<organism evidence="2 3">
    <name type="scientific">Paenibacillus anaericanus</name>
    <dbReference type="NCBI Taxonomy" id="170367"/>
    <lineage>
        <taxon>Bacteria</taxon>
        <taxon>Bacillati</taxon>
        <taxon>Bacillota</taxon>
        <taxon>Bacilli</taxon>
        <taxon>Bacillales</taxon>
        <taxon>Paenibacillaceae</taxon>
        <taxon>Paenibacillus</taxon>
    </lineage>
</organism>
<proteinExistence type="predicted"/>
<evidence type="ECO:0000313" key="3">
    <source>
        <dbReference type="Proteomes" id="UP000279446"/>
    </source>
</evidence>
<accession>A0A3S1DT89</accession>
<dbReference type="InterPro" id="IPR036388">
    <property type="entry name" value="WH-like_DNA-bd_sf"/>
</dbReference>
<dbReference type="Proteomes" id="UP000279446">
    <property type="component" value="Unassembled WGS sequence"/>
</dbReference>
<name>A0A3S1DT89_9BACL</name>
<dbReference type="OrthoDB" id="1821976at2"/>
<sequence>MARPQIEDGFTRIAHEILEQAARINLNGTQFRILLIVWRYTYGFQRKMHRFSLTFLAGALETHKNQIQRELQILIERNVLLVISGGDRRSRVLSFNKNYDEWKMKSDNDVAVSFEPNKKDSKQLISGQISAKLTATSRTKKDIKSLKIKDLKDIPETEVIEPMEDKVKIKFMDTVFLTQTEYDRLVTDFGKDTVDLYIEMVDEWQTNNPKKTKVDHNKTIRVWIRKDKAKNPVKNKHERNKDEMNILNQFYEEGAAHEANGNGKLSGSDKDRLSLL</sequence>
<dbReference type="RefSeq" id="WP_127190154.1">
    <property type="nucleotide sequence ID" value="NZ_RZNY01000001.1"/>
</dbReference>
<protein>
    <recommendedName>
        <fullName evidence="1">Bacteriophage lambda Replication protein O N-terminal domain-containing protein</fullName>
    </recommendedName>
</protein>
<dbReference type="AlphaFoldDB" id="A0A3S1DT89"/>
<keyword evidence="3" id="KW-1185">Reference proteome</keyword>
<evidence type="ECO:0000313" key="2">
    <source>
        <dbReference type="EMBL" id="RUT48560.1"/>
    </source>
</evidence>